<gene>
    <name evidence="8" type="ORF">L1049_010455</name>
</gene>
<evidence type="ECO:0000256" key="3">
    <source>
        <dbReference type="ARBA" id="ARBA00022989"/>
    </source>
</evidence>
<evidence type="ECO:0000256" key="2">
    <source>
        <dbReference type="ARBA" id="ARBA00022692"/>
    </source>
</evidence>
<keyword evidence="3" id="KW-1133">Transmembrane helix</keyword>
<dbReference type="InterPro" id="IPR004182">
    <property type="entry name" value="GRAM"/>
</dbReference>
<comment type="subcellular location">
    <subcellularLocation>
        <location evidence="1">Membrane</location>
        <topology evidence="1">Single-pass membrane protein</topology>
    </subcellularLocation>
</comment>
<dbReference type="SMART" id="SM00568">
    <property type="entry name" value="GRAM"/>
    <property type="match status" value="1"/>
</dbReference>
<evidence type="ECO:0000256" key="1">
    <source>
        <dbReference type="ARBA" id="ARBA00004167"/>
    </source>
</evidence>
<dbReference type="SMART" id="SM00239">
    <property type="entry name" value="C2"/>
    <property type="match status" value="2"/>
</dbReference>
<dbReference type="EMBL" id="JBBPBK010000016">
    <property type="protein sequence ID" value="KAK9268016.1"/>
    <property type="molecule type" value="Genomic_DNA"/>
</dbReference>
<evidence type="ECO:0000256" key="5">
    <source>
        <dbReference type="SAM" id="MobiDB-lite"/>
    </source>
</evidence>
<comment type="caution">
    <text evidence="8">The sequence shown here is derived from an EMBL/GenBank/DDBJ whole genome shotgun (WGS) entry which is preliminary data.</text>
</comment>
<dbReference type="Pfam" id="PF16016">
    <property type="entry name" value="VASt"/>
    <property type="match status" value="2"/>
</dbReference>
<dbReference type="Gene3D" id="2.60.40.150">
    <property type="entry name" value="C2 domain"/>
    <property type="match status" value="2"/>
</dbReference>
<sequence length="1025" mass="115665">MKLVVRVVEARNLPAMDLNGFSDPYVRLQLGRHRFRTKVVKKSLNPAWSEEFSFRVDDLEEELFISVLDEDKYFNDDFVGQLKVPVSRVFDADNKSLGTAWYSLQPKNKKSKNRDCGEILLTIYFSQNNAFMDLQSNGDNSPNSRKDPDSAVGSPSRSFDSLRPSSPMRLEEVASSKEEKSCAQKTFASRFAQIFNRNGDTASSTTSRGLDLPDLPETAKPEVFENNLEEQSSSCNFEEAIRTMELRDQESEIPSNLPGGILLDQLYEIASPDLNILLFSPDADFPKTLADIQGTTELQLGPWNFENGGESLKRVLTYIKAASKLIKAVKATEEQTYVKANGKVYAVLANVSTPDVMYGSTFRVEVLYCITPGPELPSGEQSSRLVISWRMNFLQSTMMKGMIEGGVRQGLKESFEQYTSLISQKVKPVDMKDIGSNKEQLLASLQGEPQSDWKLAVQYFANFTVVSTIFTGFYVLVHIWLAMPSTIQGLEFVGLDLPDSIGEVIVCGILVLQGKRVLELIARFMQARVQKGSDHGVKAQGDGWLLTVALIEGSNFAAVDSSGFSDPYVVFSCNGRTRTSSIKFQKTDPLWNEIFEFDAMDDPPSMLDVEVYDFDGPFDEATSLGHAEINFVKSNISDLADVWVPLQGKLAQACQSKLHLRIFLNNTRGSNVVKEYLTKMEKEVGKKINLRSPQTNSAFQKLFGLPPEEFLINDFTCHLKRKLPLQGRLFLSARIIGFHTNLFGHKTKFFFLWEDIEDIQVNPPNLSSMGSPIVVMTLRQGRGIDAKHGAKTQDEEGRLKFHFQTFVSFNVAHRTIMALWKARALSPEQKVQMIEEESETKSLQTEESGSFLGLEDVSMSEVYCSPLSVPISFLMELFSGGELERKVMEKAGCTEYSHSPWELEKVDIHQRQIYYKFDKRISRYRGEVTSTQQKSPLSDRNGWLVEEVMTLHAVPLGDYFTLHLRYQVEDISPRSKGCNVQVFFGIAWLKSTRHQKRITKNILSNLQDRLKVMFGVVEKEFEAGQ</sequence>
<keyword evidence="4" id="KW-0472">Membrane</keyword>
<feature type="domain" description="VASt" evidence="7">
    <location>
        <begin position="258"/>
        <end position="430"/>
    </location>
</feature>
<feature type="domain" description="C2" evidence="6">
    <location>
        <begin position="1"/>
        <end position="102"/>
    </location>
</feature>
<dbReference type="InterPro" id="IPR044511">
    <property type="entry name" value="At1g03370/At5g50170-like"/>
</dbReference>
<evidence type="ECO:0000259" key="6">
    <source>
        <dbReference type="PROSITE" id="PS50004"/>
    </source>
</evidence>
<evidence type="ECO:0000259" key="7">
    <source>
        <dbReference type="PROSITE" id="PS51778"/>
    </source>
</evidence>
<accession>A0AAP0N978</accession>
<keyword evidence="2" id="KW-0812">Transmembrane</keyword>
<feature type="domain" description="C2" evidence="6">
    <location>
        <begin position="523"/>
        <end position="644"/>
    </location>
</feature>
<feature type="domain" description="VASt" evidence="7">
    <location>
        <begin position="858"/>
        <end position="1025"/>
    </location>
</feature>
<dbReference type="Proteomes" id="UP001415857">
    <property type="component" value="Unassembled WGS sequence"/>
</dbReference>
<dbReference type="PANTHER" id="PTHR46296">
    <property type="entry name" value="BNAA05G37250D PROTEIN"/>
    <property type="match status" value="1"/>
</dbReference>
<dbReference type="CDD" id="cd13219">
    <property type="entry name" value="PH-GRAM_C2-GRAM"/>
    <property type="match status" value="1"/>
</dbReference>
<name>A0AAP0N978_LIQFO</name>
<evidence type="ECO:0000313" key="9">
    <source>
        <dbReference type="Proteomes" id="UP001415857"/>
    </source>
</evidence>
<dbReference type="AlphaFoldDB" id="A0AAP0N978"/>
<dbReference type="GO" id="GO:0016020">
    <property type="term" value="C:membrane"/>
    <property type="evidence" value="ECO:0007669"/>
    <property type="project" value="UniProtKB-SubCell"/>
</dbReference>
<evidence type="ECO:0000313" key="8">
    <source>
        <dbReference type="EMBL" id="KAK9268016.1"/>
    </source>
</evidence>
<feature type="compositionally biased region" description="Polar residues" evidence="5">
    <location>
        <begin position="134"/>
        <end position="143"/>
    </location>
</feature>
<dbReference type="InterPro" id="IPR035892">
    <property type="entry name" value="C2_domain_sf"/>
</dbReference>
<evidence type="ECO:0008006" key="10">
    <source>
        <dbReference type="Google" id="ProtNLM"/>
    </source>
</evidence>
<feature type="region of interest" description="Disordered" evidence="5">
    <location>
        <begin position="134"/>
        <end position="177"/>
    </location>
</feature>
<dbReference type="PANTHER" id="PTHR46296:SF8">
    <property type="entry name" value="OS06G0297800 PROTEIN"/>
    <property type="match status" value="1"/>
</dbReference>
<dbReference type="InterPro" id="IPR011993">
    <property type="entry name" value="PH-like_dom_sf"/>
</dbReference>
<keyword evidence="9" id="KW-1185">Reference proteome</keyword>
<dbReference type="PROSITE" id="PS51778">
    <property type="entry name" value="VAST"/>
    <property type="match status" value="2"/>
</dbReference>
<proteinExistence type="predicted"/>
<dbReference type="PRINTS" id="PR00360">
    <property type="entry name" value="C2DOMAIN"/>
</dbReference>
<dbReference type="Pfam" id="PF00168">
    <property type="entry name" value="C2"/>
    <property type="match status" value="2"/>
</dbReference>
<protein>
    <recommendedName>
        <fullName evidence="10">C2 and GRAM domain-containing protein</fullName>
    </recommendedName>
</protein>
<dbReference type="InterPro" id="IPR000008">
    <property type="entry name" value="C2_dom"/>
</dbReference>
<reference evidence="8 9" key="1">
    <citation type="journal article" date="2024" name="Plant J.">
        <title>Genome sequences and population genomics reveal climatic adaptation and genomic divergence between two closely related sweetgum species.</title>
        <authorList>
            <person name="Xu W.Q."/>
            <person name="Ren C.Q."/>
            <person name="Zhang X.Y."/>
            <person name="Comes H.P."/>
            <person name="Liu X.H."/>
            <person name="Li Y.G."/>
            <person name="Kettle C.J."/>
            <person name="Jalonen R."/>
            <person name="Gaisberger H."/>
            <person name="Ma Y.Z."/>
            <person name="Qiu Y.X."/>
        </authorList>
    </citation>
    <scope>NUCLEOTIDE SEQUENCE [LARGE SCALE GENOMIC DNA]</scope>
    <source>
        <strain evidence="8">Hangzhou</strain>
    </source>
</reference>
<organism evidence="8 9">
    <name type="scientific">Liquidambar formosana</name>
    <name type="common">Formosan gum</name>
    <dbReference type="NCBI Taxonomy" id="63359"/>
    <lineage>
        <taxon>Eukaryota</taxon>
        <taxon>Viridiplantae</taxon>
        <taxon>Streptophyta</taxon>
        <taxon>Embryophyta</taxon>
        <taxon>Tracheophyta</taxon>
        <taxon>Spermatophyta</taxon>
        <taxon>Magnoliopsida</taxon>
        <taxon>eudicotyledons</taxon>
        <taxon>Gunneridae</taxon>
        <taxon>Pentapetalae</taxon>
        <taxon>Saxifragales</taxon>
        <taxon>Altingiaceae</taxon>
        <taxon>Liquidambar</taxon>
    </lineage>
</organism>
<dbReference type="PROSITE" id="PS50004">
    <property type="entry name" value="C2"/>
    <property type="match status" value="2"/>
</dbReference>
<dbReference type="Gene3D" id="2.30.29.30">
    <property type="entry name" value="Pleckstrin-homology domain (PH domain)/Phosphotyrosine-binding domain (PTB)"/>
    <property type="match status" value="1"/>
</dbReference>
<dbReference type="InterPro" id="IPR031968">
    <property type="entry name" value="VASt"/>
</dbReference>
<dbReference type="Pfam" id="PF02893">
    <property type="entry name" value="GRAM"/>
    <property type="match status" value="1"/>
</dbReference>
<evidence type="ECO:0000256" key="4">
    <source>
        <dbReference type="ARBA" id="ARBA00023136"/>
    </source>
</evidence>
<dbReference type="CDD" id="cd00030">
    <property type="entry name" value="C2"/>
    <property type="match status" value="2"/>
</dbReference>
<dbReference type="SUPFAM" id="SSF49562">
    <property type="entry name" value="C2 domain (Calcium/lipid-binding domain, CaLB)"/>
    <property type="match status" value="2"/>
</dbReference>